<dbReference type="InterPro" id="IPR003675">
    <property type="entry name" value="Rce1/LyrA-like_dom"/>
</dbReference>
<proteinExistence type="predicted"/>
<dbReference type="EMBL" id="FQZE01000023">
    <property type="protein sequence ID" value="SHJ58420.1"/>
    <property type="molecule type" value="Genomic_DNA"/>
</dbReference>
<reference evidence="3 4" key="1">
    <citation type="submission" date="2016-11" db="EMBL/GenBank/DDBJ databases">
        <authorList>
            <person name="Jaros S."/>
            <person name="Januszkiewicz K."/>
            <person name="Wedrychowicz H."/>
        </authorList>
    </citation>
    <scope>NUCLEOTIDE SEQUENCE [LARGE SCALE GENOMIC DNA]</scope>
    <source>
        <strain evidence="3 4">DSM 27063</strain>
    </source>
</reference>
<feature type="transmembrane region" description="Helical" evidence="1">
    <location>
        <begin position="281"/>
        <end position="298"/>
    </location>
</feature>
<feature type="transmembrane region" description="Helical" evidence="1">
    <location>
        <begin position="63"/>
        <end position="86"/>
    </location>
</feature>
<dbReference type="PANTHER" id="PTHR36435:SF1">
    <property type="entry name" value="CAAX AMINO TERMINAL PROTEASE FAMILY PROTEIN"/>
    <property type="match status" value="1"/>
</dbReference>
<keyword evidence="1" id="KW-0472">Membrane</keyword>
<dbReference type="GO" id="GO:0080120">
    <property type="term" value="P:CAAX-box protein maturation"/>
    <property type="evidence" value="ECO:0007669"/>
    <property type="project" value="UniProtKB-ARBA"/>
</dbReference>
<dbReference type="Pfam" id="PF02517">
    <property type="entry name" value="Rce1-like"/>
    <property type="match status" value="1"/>
</dbReference>
<gene>
    <name evidence="3" type="ORF">SAMN05444280_12351</name>
</gene>
<organism evidence="3 4">
    <name type="scientific">Tangfeifania diversioriginum</name>
    <dbReference type="NCBI Taxonomy" id="1168035"/>
    <lineage>
        <taxon>Bacteria</taxon>
        <taxon>Pseudomonadati</taxon>
        <taxon>Bacteroidota</taxon>
        <taxon>Bacteroidia</taxon>
        <taxon>Marinilabiliales</taxon>
        <taxon>Prolixibacteraceae</taxon>
        <taxon>Tangfeifania</taxon>
    </lineage>
</organism>
<feature type="domain" description="CAAX prenyl protease 2/Lysostaphin resistance protein A-like" evidence="2">
    <location>
        <begin position="165"/>
        <end position="253"/>
    </location>
</feature>
<evidence type="ECO:0000256" key="1">
    <source>
        <dbReference type="SAM" id="Phobius"/>
    </source>
</evidence>
<feature type="transmembrane region" description="Helical" evidence="1">
    <location>
        <begin position="201"/>
        <end position="221"/>
    </location>
</feature>
<keyword evidence="1" id="KW-0812">Transmembrane</keyword>
<dbReference type="STRING" id="1168035.SAMN05444280_12351"/>
<dbReference type="Proteomes" id="UP000184050">
    <property type="component" value="Unassembled WGS sequence"/>
</dbReference>
<evidence type="ECO:0000259" key="2">
    <source>
        <dbReference type="Pfam" id="PF02517"/>
    </source>
</evidence>
<dbReference type="GO" id="GO:0004175">
    <property type="term" value="F:endopeptidase activity"/>
    <property type="evidence" value="ECO:0007669"/>
    <property type="project" value="UniProtKB-ARBA"/>
</dbReference>
<name>A0A1M6KHN7_9BACT</name>
<evidence type="ECO:0000313" key="3">
    <source>
        <dbReference type="EMBL" id="SHJ58420.1"/>
    </source>
</evidence>
<dbReference type="PANTHER" id="PTHR36435">
    <property type="entry name" value="SLR1288 PROTEIN"/>
    <property type="match status" value="1"/>
</dbReference>
<feature type="transmembrane region" description="Helical" evidence="1">
    <location>
        <begin position="106"/>
        <end position="124"/>
    </location>
</feature>
<feature type="transmembrane region" description="Helical" evidence="1">
    <location>
        <begin position="166"/>
        <end position="189"/>
    </location>
</feature>
<feature type="transmembrane region" description="Helical" evidence="1">
    <location>
        <begin position="241"/>
        <end position="261"/>
    </location>
</feature>
<evidence type="ECO:0000313" key="4">
    <source>
        <dbReference type="Proteomes" id="UP000184050"/>
    </source>
</evidence>
<dbReference type="RefSeq" id="WP_073170843.1">
    <property type="nucleotide sequence ID" value="NZ_FQZE01000023.1"/>
</dbReference>
<dbReference type="AlphaFoldDB" id="A0A1M6KHN7"/>
<accession>A0A1M6KHN7</accession>
<dbReference type="OrthoDB" id="1523022at2"/>
<keyword evidence="1" id="KW-1133">Transmembrane helix</keyword>
<keyword evidence="4" id="KW-1185">Reference proteome</keyword>
<sequence length="314" mass="35702">MVFTAFRGMKPFPQLMFSAFVIIVSFLLFMLVSLVAAIPLFGLDSMMSIPSASNMNDPESIKMLKYFQVVQSFGLFIVPPIILGWLFHGKITNYLNLDKRTNAASIFLVTLLIIFALPLINFIGEWNTQMNFPEWLSGVERWMKNAEENAAELTEVFLKVETTSGLLFNLFMIALLPAIGEELLFRGVIQRIFTRMMQNHHWGIWISAILFSALHMQFYGFVPRMLLGVLFGYLLVWSGSMWLPIIAHFINNGFAVIAMYLVDKNMVNPKVESIGSSPDEYLAIGFSLIAVVLIMWLIKKENRKNAFGSLQSNK</sequence>
<feature type="transmembrane region" description="Helical" evidence="1">
    <location>
        <begin position="15"/>
        <end position="43"/>
    </location>
</feature>
<protein>
    <recommendedName>
        <fullName evidence="2">CAAX prenyl protease 2/Lysostaphin resistance protein A-like domain-containing protein</fullName>
    </recommendedName>
</protein>
<dbReference type="InterPro" id="IPR052710">
    <property type="entry name" value="CAAX_protease"/>
</dbReference>